<dbReference type="EMBL" id="FNWV01000002">
    <property type="protein sequence ID" value="SEH46388.1"/>
    <property type="molecule type" value="Genomic_DNA"/>
</dbReference>
<dbReference type="InterPro" id="IPR025536">
    <property type="entry name" value="DUF4422"/>
</dbReference>
<dbReference type="AlphaFoldDB" id="A0A1H6IGR3"/>
<gene>
    <name evidence="2" type="ORF">SAMN02910265_00807</name>
</gene>
<proteinExistence type="predicted"/>
<sequence>MMKDKKAVVVIAAHKAYKMPHDAMYLPVHVGAEGKDTDLGYTKDNTGENISGKNSSYCELTGLYWAWKNLDSAYIGLAHYRRHFSLSKKSREPFDNVLKYSELEPMLNKYKVFIPKKRKYYIETLYSHYAHTHYASHLDETRKILRNFYPEYLNNFDAVMKRRWGYMFNMMIMEKKLVDDYCTWLFNILFELEKRVSKENENLSAFQGRFYGRVSELLFNVWLEQKILEKR</sequence>
<evidence type="ECO:0000313" key="3">
    <source>
        <dbReference type="Proteomes" id="UP000183190"/>
    </source>
</evidence>
<evidence type="ECO:0000259" key="1">
    <source>
        <dbReference type="Pfam" id="PF14393"/>
    </source>
</evidence>
<dbReference type="Pfam" id="PF14393">
    <property type="entry name" value="DUF4422"/>
    <property type="match status" value="1"/>
</dbReference>
<name>A0A1H6IGR3_RUMFL</name>
<evidence type="ECO:0000313" key="2">
    <source>
        <dbReference type="EMBL" id="SEH46388.1"/>
    </source>
</evidence>
<accession>A0A1H6IGR3</accession>
<dbReference type="Proteomes" id="UP000183190">
    <property type="component" value="Unassembled WGS sequence"/>
</dbReference>
<protein>
    <recommendedName>
        <fullName evidence="1">DUF4422 domain-containing protein</fullName>
    </recommendedName>
</protein>
<reference evidence="2 3" key="1">
    <citation type="submission" date="2016-10" db="EMBL/GenBank/DDBJ databases">
        <authorList>
            <person name="de Groot N.N."/>
        </authorList>
    </citation>
    <scope>NUCLEOTIDE SEQUENCE [LARGE SCALE GENOMIC DNA]</scope>
    <source>
        <strain evidence="2 3">YAD2003</strain>
    </source>
</reference>
<feature type="domain" description="DUF4422" evidence="1">
    <location>
        <begin position="9"/>
        <end position="226"/>
    </location>
</feature>
<organism evidence="2 3">
    <name type="scientific">Ruminococcus flavefaciens</name>
    <dbReference type="NCBI Taxonomy" id="1265"/>
    <lineage>
        <taxon>Bacteria</taxon>
        <taxon>Bacillati</taxon>
        <taxon>Bacillota</taxon>
        <taxon>Clostridia</taxon>
        <taxon>Eubacteriales</taxon>
        <taxon>Oscillospiraceae</taxon>
        <taxon>Ruminococcus</taxon>
    </lineage>
</organism>